<dbReference type="Pfam" id="PF00496">
    <property type="entry name" value="SBP_bac_5"/>
    <property type="match status" value="1"/>
</dbReference>
<dbReference type="InterPro" id="IPR039424">
    <property type="entry name" value="SBP_5"/>
</dbReference>
<reference evidence="7 8" key="1">
    <citation type="submission" date="2023-04" db="EMBL/GenBank/DDBJ databases">
        <title>Ectobacillus antri isolated from activated sludge.</title>
        <authorList>
            <person name="Yan P."/>
            <person name="Liu X."/>
        </authorList>
    </citation>
    <scope>NUCLEOTIDE SEQUENCE [LARGE SCALE GENOMIC DNA]</scope>
    <source>
        <strain evidence="7 8">C18H</strain>
    </source>
</reference>
<dbReference type="Gene3D" id="3.10.105.10">
    <property type="entry name" value="Dipeptide-binding Protein, Domain 3"/>
    <property type="match status" value="1"/>
</dbReference>
<dbReference type="SUPFAM" id="SSF53850">
    <property type="entry name" value="Periplasmic binding protein-like II"/>
    <property type="match status" value="1"/>
</dbReference>
<dbReference type="Proteomes" id="UP001218246">
    <property type="component" value="Unassembled WGS sequence"/>
</dbReference>
<keyword evidence="4 5" id="KW-0732">Signal</keyword>
<dbReference type="PANTHER" id="PTHR30290">
    <property type="entry name" value="PERIPLASMIC BINDING COMPONENT OF ABC TRANSPORTER"/>
    <property type="match status" value="1"/>
</dbReference>
<dbReference type="InterPro" id="IPR030678">
    <property type="entry name" value="Peptide/Ni-bd"/>
</dbReference>
<comment type="caution">
    <text evidence="7">The sequence shown here is derived from an EMBL/GenBank/DDBJ whole genome shotgun (WGS) entry which is preliminary data.</text>
</comment>
<evidence type="ECO:0000256" key="2">
    <source>
        <dbReference type="ARBA" id="ARBA00005695"/>
    </source>
</evidence>
<dbReference type="EMBL" id="JARULN010000005">
    <property type="protein sequence ID" value="MDG5753981.1"/>
    <property type="molecule type" value="Genomic_DNA"/>
</dbReference>
<evidence type="ECO:0000256" key="1">
    <source>
        <dbReference type="ARBA" id="ARBA00004196"/>
    </source>
</evidence>
<sequence length="544" mass="61478">MKKKQTAVLASTIAASMLLGACGGEKQSKTTETKKGTDKQVLNLVETSEIPSMDTALATDAVSFNVMNNTMEGLYTLGKNDKEVPGVAESYEKKDDGKKYVFKLRKDAKWSNGDPVTAKDFVFAWKRALDPATKAEYAYIMFDIKNAEKVNKGELPADQLGVKAVDDYTLEVELETAIPYFVSLTAFPTFYPQNEKYVKEQGTKFGLEANTTLYNGPFVLSDWKHEQSFQMKKNPTYWDNKTVKLEEINFNIVKDTATEVNLYETNAVDRARLSAEFVDKYKSNPEFKTTQDPTLFFMRLNQKNKALANKDIRKAISMAYDKEGIANVLLNNGSIGAYGLVPKDFVSGPDKKDFRETSGKFAKTNVKEAQKLWENGKKEVGVDTVQLELLNFDNENAKKIGEYLKEQLEKNLPGLTITIKQQPFAQKLKLESDGQYDLSFAGWGPDYPDPMTFMDMFVTNGSHNQMGYSNAEYDALIEKAKTDMSDLKARWDNLVKAEKILFEDAAIAPVYQRGKAFVQKEYVKNVIDHKFGGEFSFKWAYIEK</sequence>
<comment type="subcellular location">
    <subcellularLocation>
        <location evidence="1">Cell envelope</location>
    </subcellularLocation>
</comment>
<name>A0ABT6H6G5_9BACI</name>
<feature type="chain" id="PRO_5045132953" evidence="5">
    <location>
        <begin position="22"/>
        <end position="544"/>
    </location>
</feature>
<dbReference type="Gene3D" id="3.40.190.10">
    <property type="entry name" value="Periplasmic binding protein-like II"/>
    <property type="match status" value="1"/>
</dbReference>
<accession>A0ABT6H6G5</accession>
<dbReference type="Gene3D" id="3.90.76.10">
    <property type="entry name" value="Dipeptide-binding Protein, Domain 1"/>
    <property type="match status" value="1"/>
</dbReference>
<dbReference type="PROSITE" id="PS51257">
    <property type="entry name" value="PROKAR_LIPOPROTEIN"/>
    <property type="match status" value="1"/>
</dbReference>
<evidence type="ECO:0000313" key="8">
    <source>
        <dbReference type="Proteomes" id="UP001218246"/>
    </source>
</evidence>
<evidence type="ECO:0000256" key="4">
    <source>
        <dbReference type="ARBA" id="ARBA00022729"/>
    </source>
</evidence>
<gene>
    <name evidence="7" type="ORF">P6P90_08335</name>
</gene>
<dbReference type="PANTHER" id="PTHR30290:SF10">
    <property type="entry name" value="PERIPLASMIC OLIGOPEPTIDE-BINDING PROTEIN-RELATED"/>
    <property type="match status" value="1"/>
</dbReference>
<dbReference type="RefSeq" id="WP_124565350.1">
    <property type="nucleotide sequence ID" value="NZ_JARRRY010000003.1"/>
</dbReference>
<evidence type="ECO:0000256" key="5">
    <source>
        <dbReference type="SAM" id="SignalP"/>
    </source>
</evidence>
<evidence type="ECO:0000256" key="3">
    <source>
        <dbReference type="ARBA" id="ARBA00022448"/>
    </source>
</evidence>
<comment type="similarity">
    <text evidence="2">Belongs to the bacterial solute-binding protein 5 family.</text>
</comment>
<keyword evidence="8" id="KW-1185">Reference proteome</keyword>
<evidence type="ECO:0000259" key="6">
    <source>
        <dbReference type="Pfam" id="PF00496"/>
    </source>
</evidence>
<organism evidence="7 8">
    <name type="scientific">Ectobacillus antri</name>
    <dbReference type="NCBI Taxonomy" id="2486280"/>
    <lineage>
        <taxon>Bacteria</taxon>
        <taxon>Bacillati</taxon>
        <taxon>Bacillota</taxon>
        <taxon>Bacilli</taxon>
        <taxon>Bacillales</taxon>
        <taxon>Bacillaceae</taxon>
        <taxon>Ectobacillus</taxon>
    </lineage>
</organism>
<protein>
    <submittedName>
        <fullName evidence="7">Peptide ABC transporter substrate-binding protein</fullName>
    </submittedName>
</protein>
<feature type="signal peptide" evidence="5">
    <location>
        <begin position="1"/>
        <end position="21"/>
    </location>
</feature>
<dbReference type="InterPro" id="IPR000914">
    <property type="entry name" value="SBP_5_dom"/>
</dbReference>
<keyword evidence="3" id="KW-0813">Transport</keyword>
<evidence type="ECO:0000313" key="7">
    <source>
        <dbReference type="EMBL" id="MDG5753981.1"/>
    </source>
</evidence>
<dbReference type="PIRSF" id="PIRSF002741">
    <property type="entry name" value="MppA"/>
    <property type="match status" value="1"/>
</dbReference>
<feature type="domain" description="Solute-binding protein family 5" evidence="6">
    <location>
        <begin position="84"/>
        <end position="462"/>
    </location>
</feature>
<proteinExistence type="inferred from homology"/>
<dbReference type="CDD" id="cd08504">
    <property type="entry name" value="PBP2_OppA"/>
    <property type="match status" value="1"/>
</dbReference>